<dbReference type="EMBL" id="JAPQKH010000003">
    <property type="protein sequence ID" value="KAJ5107196.1"/>
    <property type="molecule type" value="Genomic_DNA"/>
</dbReference>
<dbReference type="AlphaFoldDB" id="A0A9W9FVI4"/>
<accession>A0A9W9FVI4</accession>
<comment type="caution">
    <text evidence="2">The sequence shown here is derived from an EMBL/GenBank/DDBJ whole genome shotgun (WGS) entry which is preliminary data.</text>
</comment>
<reference evidence="2" key="1">
    <citation type="submission" date="2022-11" db="EMBL/GenBank/DDBJ databases">
        <authorList>
            <person name="Petersen C."/>
        </authorList>
    </citation>
    <scope>NUCLEOTIDE SEQUENCE</scope>
    <source>
        <strain evidence="2">IBT 30069</strain>
    </source>
</reference>
<proteinExistence type="predicted"/>
<organism evidence="2 3">
    <name type="scientific">Penicillium angulare</name>
    <dbReference type="NCBI Taxonomy" id="116970"/>
    <lineage>
        <taxon>Eukaryota</taxon>
        <taxon>Fungi</taxon>
        <taxon>Dikarya</taxon>
        <taxon>Ascomycota</taxon>
        <taxon>Pezizomycotina</taxon>
        <taxon>Eurotiomycetes</taxon>
        <taxon>Eurotiomycetidae</taxon>
        <taxon>Eurotiales</taxon>
        <taxon>Aspergillaceae</taxon>
        <taxon>Penicillium</taxon>
    </lineage>
</organism>
<reference evidence="2" key="2">
    <citation type="journal article" date="2023" name="IMA Fungus">
        <title>Comparative genomic study of the Penicillium genus elucidates a diverse pangenome and 15 lateral gene transfer events.</title>
        <authorList>
            <person name="Petersen C."/>
            <person name="Sorensen T."/>
            <person name="Nielsen M.R."/>
            <person name="Sondergaard T.E."/>
            <person name="Sorensen J.L."/>
            <person name="Fitzpatrick D.A."/>
            <person name="Frisvad J.C."/>
            <person name="Nielsen K.L."/>
        </authorList>
    </citation>
    <scope>NUCLEOTIDE SEQUENCE</scope>
    <source>
        <strain evidence="2">IBT 30069</strain>
    </source>
</reference>
<evidence type="ECO:0000313" key="3">
    <source>
        <dbReference type="Proteomes" id="UP001149165"/>
    </source>
</evidence>
<gene>
    <name evidence="2" type="ORF">N7456_003871</name>
</gene>
<dbReference type="Proteomes" id="UP001149165">
    <property type="component" value="Unassembled WGS sequence"/>
</dbReference>
<dbReference type="Gene3D" id="2.160.20.20">
    <property type="match status" value="1"/>
</dbReference>
<feature type="signal peptide" evidence="1">
    <location>
        <begin position="1"/>
        <end position="27"/>
    </location>
</feature>
<sequence>MVFAVNFLKGSLTLTTALLNLFALANAAPQAVSSSSTALPTAAAYYVSDTTTTFASTTLSATGTNEDVIIVKETGTAYIIDSVIEKTGDTTDSESSSFTDLNAAIGVETNGTVYIKDSKIVTSGLSANGLHTYEDESVAYLDNVYVHAEGDGSHGIYTAGGDIYGKKLVIKMYGGKGSAIATDRGGGLIVVQGCDVYTYGSLSALVYSTGNITTTDLKGVSHIAPAACIDGSNSFTFNNPSIKSGS</sequence>
<evidence type="ECO:0000256" key="1">
    <source>
        <dbReference type="SAM" id="SignalP"/>
    </source>
</evidence>
<dbReference type="InterPro" id="IPR012332">
    <property type="entry name" value="Autotransporter_pectin_lyase_C"/>
</dbReference>
<feature type="chain" id="PRO_5040922819" evidence="1">
    <location>
        <begin position="28"/>
        <end position="246"/>
    </location>
</feature>
<evidence type="ECO:0000313" key="2">
    <source>
        <dbReference type="EMBL" id="KAJ5107196.1"/>
    </source>
</evidence>
<keyword evidence="3" id="KW-1185">Reference proteome</keyword>
<name>A0A9W9FVI4_9EURO</name>
<keyword evidence="1" id="KW-0732">Signal</keyword>
<dbReference type="OrthoDB" id="10018600at2759"/>
<protein>
    <submittedName>
        <fullName evidence="2">Uncharacterized protein</fullName>
    </submittedName>
</protein>